<evidence type="ECO:0000256" key="6">
    <source>
        <dbReference type="SAM" id="Phobius"/>
    </source>
</evidence>
<feature type="chain" id="PRO_5012667010" description="histidine kinase" evidence="7">
    <location>
        <begin position="21"/>
        <end position="608"/>
    </location>
</feature>
<feature type="signal peptide" evidence="7">
    <location>
        <begin position="1"/>
        <end position="20"/>
    </location>
</feature>
<dbReference type="Gene3D" id="2.60.120.260">
    <property type="entry name" value="Galactose-binding domain-like"/>
    <property type="match status" value="1"/>
</dbReference>
<dbReference type="AlphaFoldDB" id="A0A1Y5Q498"/>
<name>A0A1Y5Q498_9GAMM</name>
<evidence type="ECO:0000313" key="9">
    <source>
        <dbReference type="EMBL" id="SBV37138.1"/>
    </source>
</evidence>
<keyword evidence="3" id="KW-0808">Transferase</keyword>
<dbReference type="PRINTS" id="PR00344">
    <property type="entry name" value="BCTRLSENSOR"/>
</dbReference>
<dbReference type="InterPro" id="IPR005467">
    <property type="entry name" value="His_kinase_dom"/>
</dbReference>
<organism evidence="9">
    <name type="scientific">uncultured Stenotrophomonas sp</name>
    <dbReference type="NCBI Taxonomy" id="165438"/>
    <lineage>
        <taxon>Bacteria</taxon>
        <taxon>Pseudomonadati</taxon>
        <taxon>Pseudomonadota</taxon>
        <taxon>Gammaproteobacteria</taxon>
        <taxon>Lysobacterales</taxon>
        <taxon>Lysobacteraceae</taxon>
        <taxon>Stenotrophomonas</taxon>
        <taxon>environmental samples</taxon>
    </lineage>
</organism>
<feature type="transmembrane region" description="Helical" evidence="6">
    <location>
        <begin position="176"/>
        <end position="195"/>
    </location>
</feature>
<dbReference type="EC" id="2.7.13.3" evidence="2"/>
<keyword evidence="4 9" id="KW-0418">Kinase</keyword>
<feature type="transmembrane region" description="Helical" evidence="6">
    <location>
        <begin position="202"/>
        <end position="221"/>
    </location>
</feature>
<proteinExistence type="predicted"/>
<dbReference type="GO" id="GO:0004673">
    <property type="term" value="F:protein histidine kinase activity"/>
    <property type="evidence" value="ECO:0007669"/>
    <property type="project" value="UniProtKB-EC"/>
</dbReference>
<dbReference type="InterPro" id="IPR004358">
    <property type="entry name" value="Sig_transdc_His_kin-like_C"/>
</dbReference>
<feature type="transmembrane region" description="Helical" evidence="6">
    <location>
        <begin position="291"/>
        <end position="312"/>
    </location>
</feature>
<keyword evidence="6" id="KW-1133">Transmembrane helix</keyword>
<feature type="transmembrane region" description="Helical" evidence="6">
    <location>
        <begin position="233"/>
        <end position="253"/>
    </location>
</feature>
<feature type="transmembrane region" description="Helical" evidence="6">
    <location>
        <begin position="321"/>
        <end position="343"/>
    </location>
</feature>
<evidence type="ECO:0000256" key="1">
    <source>
        <dbReference type="ARBA" id="ARBA00000085"/>
    </source>
</evidence>
<dbReference type="PANTHER" id="PTHR24421:SF58">
    <property type="entry name" value="SIGNAL TRANSDUCTION HISTIDINE-PROTEIN KINASE_PHOSPHATASE UHPB"/>
    <property type="match status" value="1"/>
</dbReference>
<evidence type="ECO:0000256" key="4">
    <source>
        <dbReference type="ARBA" id="ARBA00022777"/>
    </source>
</evidence>
<dbReference type="InterPro" id="IPR050482">
    <property type="entry name" value="Sensor_HK_TwoCompSys"/>
</dbReference>
<keyword evidence="5" id="KW-0902">Two-component regulatory system</keyword>
<dbReference type="PROSITE" id="PS50109">
    <property type="entry name" value="HIS_KIN"/>
    <property type="match status" value="1"/>
</dbReference>
<dbReference type="CDD" id="cd16917">
    <property type="entry name" value="HATPase_UhpB-NarQ-NarX-like"/>
    <property type="match status" value="1"/>
</dbReference>
<dbReference type="SUPFAM" id="SSF49785">
    <property type="entry name" value="Galactose-binding domain-like"/>
    <property type="match status" value="1"/>
</dbReference>
<dbReference type="GO" id="GO:0000160">
    <property type="term" value="P:phosphorelay signal transduction system"/>
    <property type="evidence" value="ECO:0007669"/>
    <property type="project" value="UniProtKB-KW"/>
</dbReference>
<gene>
    <name evidence="9" type="ORF">STPYR_12068</name>
</gene>
<feature type="domain" description="Histidine kinase" evidence="8">
    <location>
        <begin position="417"/>
        <end position="608"/>
    </location>
</feature>
<accession>A0A1Y5Q498</accession>
<sequence>MRPWRWLLLLLCVAAGMARAEPVVRIVHAEAARAGWDSTRPPAQGWVPVTLADQWQARWAGHDGVVWYRLRWQQADARQPTGLLLDYTCMAAAVYLNGSLIDRDPSLVEPLSRGWHMPRYFLLQAPLLEPGENELLVRVSGLAAYQPSFGVVDVGDPQVLQARYRQGVLVRHDLQLLDSAIGFVLAAVIGLFWLLRRQETMYGWYALSAVFGRLYDTNFFAASPWPFASTDGWQAFVGGCYVMSAAAHTVFLLRFSQRRWPRFERLLLGIALALMAAALLWPQWLGPYRNVYLVPVIAFLYLVSFVFMGYALRSGRRDCQVLALCIVLPIAVSLHDLGVYMGWYGGVSYLGSFTSPLMLLGMGFVLAYRFANTMKRVEGFNAELGREVRQATGRLAETLQQQHALELAHGRAGERLQLVRDLHDGFGGTLVGAIARVEQAPDEMSRREIVGLLKEMRDDLRLVIDSTAREHADLAELLVPLRHRSSQLLDAAGIDAHWHLEGVGGVELGAVRSLDLLRLLQEALTNVFKHSRARRVDIHVHRQGDRLRLQVDDDGVGLPAAGAAPAGGGGAGFASMRRRAQRLGGELSVSARNDPQGTRVALELPLAA</sequence>
<feature type="transmembrane region" description="Helical" evidence="6">
    <location>
        <begin position="265"/>
        <end position="285"/>
    </location>
</feature>
<comment type="catalytic activity">
    <reaction evidence="1">
        <text>ATP + protein L-histidine = ADP + protein N-phospho-L-histidine.</text>
        <dbReference type="EC" id="2.7.13.3"/>
    </reaction>
</comment>
<dbReference type="Gene3D" id="3.30.565.10">
    <property type="entry name" value="Histidine kinase-like ATPase, C-terminal domain"/>
    <property type="match status" value="1"/>
</dbReference>
<evidence type="ECO:0000256" key="3">
    <source>
        <dbReference type="ARBA" id="ARBA00022679"/>
    </source>
</evidence>
<evidence type="ECO:0000256" key="5">
    <source>
        <dbReference type="ARBA" id="ARBA00023012"/>
    </source>
</evidence>
<dbReference type="InterPro" id="IPR036890">
    <property type="entry name" value="HATPase_C_sf"/>
</dbReference>
<dbReference type="InterPro" id="IPR008979">
    <property type="entry name" value="Galactose-bd-like_sf"/>
</dbReference>
<keyword evidence="6" id="KW-0472">Membrane</keyword>
<reference evidence="9" key="1">
    <citation type="submission" date="2016-03" db="EMBL/GenBank/DDBJ databases">
        <authorList>
            <person name="Ploux O."/>
        </authorList>
    </citation>
    <scope>NUCLEOTIDE SEQUENCE</scope>
    <source>
        <strain evidence="9">UC10</strain>
    </source>
</reference>
<evidence type="ECO:0000256" key="2">
    <source>
        <dbReference type="ARBA" id="ARBA00012438"/>
    </source>
</evidence>
<keyword evidence="6" id="KW-0812">Transmembrane</keyword>
<dbReference type="InterPro" id="IPR003594">
    <property type="entry name" value="HATPase_dom"/>
</dbReference>
<dbReference type="Pfam" id="PF02518">
    <property type="entry name" value="HATPase_c"/>
    <property type="match status" value="1"/>
</dbReference>
<evidence type="ECO:0000256" key="7">
    <source>
        <dbReference type="SAM" id="SignalP"/>
    </source>
</evidence>
<keyword evidence="7" id="KW-0732">Signal</keyword>
<feature type="transmembrane region" description="Helical" evidence="6">
    <location>
        <begin position="349"/>
        <end position="368"/>
    </location>
</feature>
<evidence type="ECO:0000259" key="8">
    <source>
        <dbReference type="PROSITE" id="PS50109"/>
    </source>
</evidence>
<dbReference type="SMART" id="SM00387">
    <property type="entry name" value="HATPase_c"/>
    <property type="match status" value="1"/>
</dbReference>
<dbReference type="SUPFAM" id="SSF55874">
    <property type="entry name" value="ATPase domain of HSP90 chaperone/DNA topoisomerase II/histidine kinase"/>
    <property type="match status" value="1"/>
</dbReference>
<dbReference type="EMBL" id="FLTS01000001">
    <property type="protein sequence ID" value="SBV37138.1"/>
    <property type="molecule type" value="Genomic_DNA"/>
</dbReference>
<dbReference type="PANTHER" id="PTHR24421">
    <property type="entry name" value="NITRATE/NITRITE SENSOR PROTEIN NARX-RELATED"/>
    <property type="match status" value="1"/>
</dbReference>
<protein>
    <recommendedName>
        <fullName evidence="2">histidine kinase</fullName>
        <ecNumber evidence="2">2.7.13.3</ecNumber>
    </recommendedName>
</protein>